<evidence type="ECO:0000313" key="12">
    <source>
        <dbReference type="EMBL" id="NMM47657.1"/>
    </source>
</evidence>
<keyword evidence="7 10" id="KW-0460">Magnesium</keyword>
<organism evidence="12 13">
    <name type="scientific">Marinigracilibium pacificum</name>
    <dbReference type="NCBI Taxonomy" id="2729599"/>
    <lineage>
        <taxon>Bacteria</taxon>
        <taxon>Pseudomonadati</taxon>
        <taxon>Bacteroidota</taxon>
        <taxon>Cytophagia</taxon>
        <taxon>Cytophagales</taxon>
        <taxon>Flammeovirgaceae</taxon>
        <taxon>Marinigracilibium</taxon>
    </lineage>
</organism>
<name>A0A848ITI5_9BACT</name>
<evidence type="ECO:0000313" key="13">
    <source>
        <dbReference type="Proteomes" id="UP000559010"/>
    </source>
</evidence>
<comment type="cofactor">
    <cofactor evidence="11">
        <name>Mg(2+)</name>
        <dbReference type="ChEBI" id="CHEBI:18420"/>
    </cofactor>
    <cofactor evidence="11">
        <name>Mn(2+)</name>
        <dbReference type="ChEBI" id="CHEBI:29035"/>
    </cofactor>
    <text evidence="11">Magnesium. Can also use manganese.</text>
</comment>
<dbReference type="Gene3D" id="3.10.520.10">
    <property type="entry name" value="ApbE-like domains"/>
    <property type="match status" value="1"/>
</dbReference>
<evidence type="ECO:0000256" key="4">
    <source>
        <dbReference type="ARBA" id="ARBA00022679"/>
    </source>
</evidence>
<dbReference type="RefSeq" id="WP_169678274.1">
    <property type="nucleotide sequence ID" value="NZ_JABBNU010000002.1"/>
</dbReference>
<dbReference type="PIRSF" id="PIRSF006268">
    <property type="entry name" value="ApbE"/>
    <property type="match status" value="1"/>
</dbReference>
<evidence type="ECO:0000256" key="2">
    <source>
        <dbReference type="ARBA" id="ARBA00016337"/>
    </source>
</evidence>
<dbReference type="Pfam" id="PF02424">
    <property type="entry name" value="ApbE"/>
    <property type="match status" value="1"/>
</dbReference>
<proteinExistence type="inferred from homology"/>
<evidence type="ECO:0000256" key="6">
    <source>
        <dbReference type="ARBA" id="ARBA00022827"/>
    </source>
</evidence>
<dbReference type="PANTHER" id="PTHR30040:SF2">
    <property type="entry name" value="FAD:PROTEIN FMN TRANSFERASE"/>
    <property type="match status" value="1"/>
</dbReference>
<dbReference type="EC" id="2.7.1.180" evidence="1 10"/>
<comment type="caution">
    <text evidence="12">The sequence shown here is derived from an EMBL/GenBank/DDBJ whole genome shotgun (WGS) entry which is preliminary data.</text>
</comment>
<keyword evidence="5 10" id="KW-0479">Metal-binding</keyword>
<evidence type="ECO:0000256" key="8">
    <source>
        <dbReference type="ARBA" id="ARBA00031306"/>
    </source>
</evidence>
<feature type="binding site" evidence="11">
    <location>
        <position position="148"/>
    </location>
    <ligand>
        <name>Mg(2+)</name>
        <dbReference type="ChEBI" id="CHEBI:18420"/>
    </ligand>
</feature>
<dbReference type="SUPFAM" id="SSF143631">
    <property type="entry name" value="ApbE-like"/>
    <property type="match status" value="1"/>
</dbReference>
<dbReference type="InterPro" id="IPR024932">
    <property type="entry name" value="ApbE"/>
</dbReference>
<evidence type="ECO:0000256" key="5">
    <source>
        <dbReference type="ARBA" id="ARBA00022723"/>
    </source>
</evidence>
<dbReference type="AlphaFoldDB" id="A0A848ITI5"/>
<reference evidence="12 13" key="1">
    <citation type="submission" date="2020-04" db="EMBL/GenBank/DDBJ databases">
        <title>Flammeovirgaceae bacterium KN852 isolated from deep sea.</title>
        <authorList>
            <person name="Zhang D.-C."/>
        </authorList>
    </citation>
    <scope>NUCLEOTIDE SEQUENCE [LARGE SCALE GENOMIC DNA]</scope>
    <source>
        <strain evidence="12 13">KN852</strain>
    </source>
</reference>
<feature type="binding site" evidence="11">
    <location>
        <position position="260"/>
    </location>
    <ligand>
        <name>Mg(2+)</name>
        <dbReference type="ChEBI" id="CHEBI:18420"/>
    </ligand>
</feature>
<dbReference type="GO" id="GO:0016740">
    <property type="term" value="F:transferase activity"/>
    <property type="evidence" value="ECO:0007669"/>
    <property type="project" value="UniProtKB-UniRule"/>
</dbReference>
<evidence type="ECO:0000256" key="10">
    <source>
        <dbReference type="PIRNR" id="PIRNR006268"/>
    </source>
</evidence>
<dbReference type="PANTHER" id="PTHR30040">
    <property type="entry name" value="THIAMINE BIOSYNTHESIS LIPOPROTEIN APBE"/>
    <property type="match status" value="1"/>
</dbReference>
<evidence type="ECO:0000256" key="9">
    <source>
        <dbReference type="ARBA" id="ARBA00048540"/>
    </source>
</evidence>
<evidence type="ECO:0000256" key="3">
    <source>
        <dbReference type="ARBA" id="ARBA00022630"/>
    </source>
</evidence>
<evidence type="ECO:0000256" key="1">
    <source>
        <dbReference type="ARBA" id="ARBA00011955"/>
    </source>
</evidence>
<dbReference type="GO" id="GO:0046872">
    <property type="term" value="F:metal ion binding"/>
    <property type="evidence" value="ECO:0007669"/>
    <property type="project" value="UniProtKB-UniRule"/>
</dbReference>
<comment type="similarity">
    <text evidence="10">Belongs to the ApbE family.</text>
</comment>
<gene>
    <name evidence="12" type="ORF">HH304_04540</name>
</gene>
<dbReference type="Proteomes" id="UP000559010">
    <property type="component" value="Unassembled WGS sequence"/>
</dbReference>
<keyword evidence="6 10" id="KW-0274">FAD</keyword>
<feature type="binding site" evidence="11">
    <location>
        <position position="264"/>
    </location>
    <ligand>
        <name>Mg(2+)</name>
        <dbReference type="ChEBI" id="CHEBI:18420"/>
    </ligand>
</feature>
<keyword evidence="4 10" id="KW-0808">Transferase</keyword>
<protein>
    <recommendedName>
        <fullName evidence="2 10">FAD:protein FMN transferase</fullName>
        <ecNumber evidence="1 10">2.7.1.180</ecNumber>
    </recommendedName>
    <alternativeName>
        <fullName evidence="8 10">Flavin transferase</fullName>
    </alternativeName>
</protein>
<evidence type="ECO:0000256" key="11">
    <source>
        <dbReference type="PIRSR" id="PIRSR006268-2"/>
    </source>
</evidence>
<accession>A0A848ITI5</accession>
<keyword evidence="13" id="KW-1185">Reference proteome</keyword>
<dbReference type="EMBL" id="JABBNU010000002">
    <property type="protein sequence ID" value="NMM47657.1"/>
    <property type="molecule type" value="Genomic_DNA"/>
</dbReference>
<comment type="catalytic activity">
    <reaction evidence="9 10">
        <text>L-threonyl-[protein] + FAD = FMN-L-threonyl-[protein] + AMP + H(+)</text>
        <dbReference type="Rhea" id="RHEA:36847"/>
        <dbReference type="Rhea" id="RHEA-COMP:11060"/>
        <dbReference type="Rhea" id="RHEA-COMP:11061"/>
        <dbReference type="ChEBI" id="CHEBI:15378"/>
        <dbReference type="ChEBI" id="CHEBI:30013"/>
        <dbReference type="ChEBI" id="CHEBI:57692"/>
        <dbReference type="ChEBI" id="CHEBI:74257"/>
        <dbReference type="ChEBI" id="CHEBI:456215"/>
        <dbReference type="EC" id="2.7.1.180"/>
    </reaction>
</comment>
<dbReference type="InterPro" id="IPR003374">
    <property type="entry name" value="ApbE-like_sf"/>
</dbReference>
<evidence type="ECO:0000256" key="7">
    <source>
        <dbReference type="ARBA" id="ARBA00022842"/>
    </source>
</evidence>
<sequence length="305" mass="33981">MKEYSIRKKLMGTAFELTVVESSEKRANKYLLEGIEEILRIEKLLSEYNEDSETARINNHDYESPLVIDEECYNLIERSLAISLLTKGSFDITVSPLKDLYSFNNGEVAFPSNRSITQALSSVGYKKIKLNDGAINLSTENMKISFNAIGKGYASDMVKKLWLKNGVKAGYINASGDLSCFGNRADNSDWRIGIANPDNPKEMLFYIPVQDTSVATSGDYEQHFIHEGKRYSHNIDPLSGKPLSGIKSVTVFSPGAELSDALATAAYVMGVDKGIKFIDQLPMTHAIFIDENNNVHFSKDLNYES</sequence>
<keyword evidence="3 10" id="KW-0285">Flavoprotein</keyword>